<organism evidence="1 2">
    <name type="scientific">Cordyceps confragosa</name>
    <name type="common">Lecanicillium lecanii</name>
    <dbReference type="NCBI Taxonomy" id="2714763"/>
    <lineage>
        <taxon>Eukaryota</taxon>
        <taxon>Fungi</taxon>
        <taxon>Dikarya</taxon>
        <taxon>Ascomycota</taxon>
        <taxon>Pezizomycotina</taxon>
        <taxon>Sordariomycetes</taxon>
        <taxon>Hypocreomycetidae</taxon>
        <taxon>Hypocreales</taxon>
        <taxon>Cordycipitaceae</taxon>
        <taxon>Akanthomyces</taxon>
    </lineage>
</organism>
<reference evidence="1 2" key="1">
    <citation type="submission" date="2016-03" db="EMBL/GenBank/DDBJ databases">
        <title>Fine-scale spatial genetic structure of a fungal parasite of coffee scale insects.</title>
        <authorList>
            <person name="Jackson D."/>
            <person name="Zemenick K.A."/>
            <person name="Malloure B."/>
            <person name="Quandt C.A."/>
            <person name="James T.Y."/>
        </authorList>
    </citation>
    <scope>NUCLEOTIDE SEQUENCE [LARGE SCALE GENOMIC DNA]</scope>
    <source>
        <strain evidence="1 2">UM487</strain>
    </source>
</reference>
<dbReference type="EMBL" id="LUKN01003374">
    <property type="protein sequence ID" value="OAQ97521.1"/>
    <property type="molecule type" value="Genomic_DNA"/>
</dbReference>
<evidence type="ECO:0000313" key="2">
    <source>
        <dbReference type="Proteomes" id="UP000243081"/>
    </source>
</evidence>
<dbReference type="Proteomes" id="UP000243081">
    <property type="component" value="Unassembled WGS sequence"/>
</dbReference>
<proteinExistence type="predicted"/>
<keyword evidence="2" id="KW-1185">Reference proteome</keyword>
<accession>A0A179I6I2</accession>
<gene>
    <name evidence="1" type="ORF">LLEC1_01946</name>
</gene>
<name>A0A179I6I2_CORDF</name>
<comment type="caution">
    <text evidence="1">The sequence shown here is derived from an EMBL/GenBank/DDBJ whole genome shotgun (WGS) entry which is preliminary data.</text>
</comment>
<evidence type="ECO:0000313" key="1">
    <source>
        <dbReference type="EMBL" id="OAQ97521.1"/>
    </source>
</evidence>
<dbReference type="AlphaFoldDB" id="A0A179I6I2"/>
<sequence length="164" mass="17257">MLLAAFIEVDDDGGIVVSCLGPSSSQTEPHGFIQHRNRRIVVLKSIPIPTGAALYSRLLVPHQRLAPAPRRRRPFAVHAHQVPQDPVLQTPLPPRGRQEPERALDGLGVPCRGRGGGGCGVAKGTSDLVAHNVARGNGVLHAAQEALVEVPVCVQDLLAAGHGA</sequence>
<protein>
    <submittedName>
        <fullName evidence="1">Uncharacterized protein</fullName>
    </submittedName>
</protein>